<evidence type="ECO:0000313" key="3">
    <source>
        <dbReference type="EMBL" id="CAL5139394.1"/>
    </source>
</evidence>
<dbReference type="AlphaFoldDB" id="A0AAV2TT14"/>
<dbReference type="InterPro" id="IPR012674">
    <property type="entry name" value="Calycin"/>
</dbReference>
<comment type="caution">
    <text evidence="3">The sequence shown here is derived from an EMBL/GenBank/DDBJ whole genome shotgun (WGS) entry which is preliminary data.</text>
</comment>
<dbReference type="Proteomes" id="UP001497525">
    <property type="component" value="Unassembled WGS sequence"/>
</dbReference>
<name>A0AAV2TT14_CALDB</name>
<organism evidence="3 4">
    <name type="scientific">Calicophoron daubneyi</name>
    <name type="common">Rumen fluke</name>
    <name type="synonym">Paramphistomum daubneyi</name>
    <dbReference type="NCBI Taxonomy" id="300641"/>
    <lineage>
        <taxon>Eukaryota</taxon>
        <taxon>Metazoa</taxon>
        <taxon>Spiralia</taxon>
        <taxon>Lophotrochozoa</taxon>
        <taxon>Platyhelminthes</taxon>
        <taxon>Trematoda</taxon>
        <taxon>Digenea</taxon>
        <taxon>Plagiorchiida</taxon>
        <taxon>Pronocephalata</taxon>
        <taxon>Paramphistomoidea</taxon>
        <taxon>Paramphistomidae</taxon>
        <taxon>Calicophoron</taxon>
    </lineage>
</organism>
<dbReference type="GO" id="GO:0008289">
    <property type="term" value="F:lipid binding"/>
    <property type="evidence" value="ECO:0007669"/>
    <property type="project" value="UniProtKB-KW"/>
</dbReference>
<keyword evidence="1" id="KW-0446">Lipid-binding</keyword>
<dbReference type="SUPFAM" id="SSF50814">
    <property type="entry name" value="Lipocalins"/>
    <property type="match status" value="1"/>
</dbReference>
<dbReference type="PRINTS" id="PR00178">
    <property type="entry name" value="FATTYACIDBP"/>
</dbReference>
<dbReference type="InterPro" id="IPR000566">
    <property type="entry name" value="Lipocln_cytosolic_FA-bd_dom"/>
</dbReference>
<feature type="domain" description="Lipocalin/cytosolic fatty-acid binding" evidence="2">
    <location>
        <begin position="5"/>
        <end position="89"/>
    </location>
</feature>
<dbReference type="EMBL" id="CAXLJL010000600">
    <property type="protein sequence ID" value="CAL5139394.1"/>
    <property type="molecule type" value="Genomic_DNA"/>
</dbReference>
<evidence type="ECO:0000259" key="2">
    <source>
        <dbReference type="Pfam" id="PF00061"/>
    </source>
</evidence>
<dbReference type="CDD" id="cd00742">
    <property type="entry name" value="FABP"/>
    <property type="match status" value="1"/>
</dbReference>
<protein>
    <recommendedName>
        <fullName evidence="2">Lipocalin/cytosolic fatty-acid binding domain-containing protein</fullName>
    </recommendedName>
</protein>
<proteinExistence type="predicted"/>
<dbReference type="InterPro" id="IPR000463">
    <property type="entry name" value="Fatty_acid-bd"/>
</dbReference>
<sequence>MAKLVGTWQFVSVENLEALLNELKLPDDIRKKAMDDKPKLTISMPDSNHVTIHKEGSPHPITCAFGQEFEHPGPCGKTIKSIMTKESDTRLMSRDTAHTGGIVYELHGHELLVTTHVGDVKSTAKFHRA</sequence>
<dbReference type="Pfam" id="PF00061">
    <property type="entry name" value="Lipocalin"/>
    <property type="match status" value="1"/>
</dbReference>
<gene>
    <name evidence="3" type="ORF">CDAUBV1_LOCUS14421</name>
</gene>
<accession>A0AAV2TT14</accession>
<dbReference type="Gene3D" id="2.40.128.20">
    <property type="match status" value="1"/>
</dbReference>
<evidence type="ECO:0000256" key="1">
    <source>
        <dbReference type="ARBA" id="ARBA00023121"/>
    </source>
</evidence>
<evidence type="ECO:0000313" key="4">
    <source>
        <dbReference type="Proteomes" id="UP001497525"/>
    </source>
</evidence>
<reference evidence="3" key="1">
    <citation type="submission" date="2024-06" db="EMBL/GenBank/DDBJ databases">
        <authorList>
            <person name="Liu X."/>
            <person name="Lenzi L."/>
            <person name="Haldenby T S."/>
            <person name="Uol C."/>
        </authorList>
    </citation>
    <scope>NUCLEOTIDE SEQUENCE</scope>
</reference>